<dbReference type="RefSeq" id="WP_093162998.1">
    <property type="nucleotide sequence ID" value="NZ_FNEK01000074.1"/>
</dbReference>
<dbReference type="PRINTS" id="PR00126">
    <property type="entry name" value="ATPASEGAMMA"/>
</dbReference>
<dbReference type="Gene3D" id="1.10.287.80">
    <property type="entry name" value="ATP synthase, gamma subunit, helix hairpin domain"/>
    <property type="match status" value="1"/>
</dbReference>
<proteinExistence type="inferred from homology"/>
<dbReference type="Proteomes" id="UP000199382">
    <property type="component" value="Unassembled WGS sequence"/>
</dbReference>
<reference evidence="10 11" key="1">
    <citation type="submission" date="2016-10" db="EMBL/GenBank/DDBJ databases">
        <authorList>
            <person name="de Groot N.N."/>
        </authorList>
    </citation>
    <scope>NUCLEOTIDE SEQUENCE [LARGE SCALE GENOMIC DNA]</scope>
    <source>
        <strain evidence="10 11">DSM 25294</strain>
    </source>
</reference>
<evidence type="ECO:0000256" key="3">
    <source>
        <dbReference type="ARBA" id="ARBA00007681"/>
    </source>
</evidence>
<dbReference type="PANTHER" id="PTHR11693:SF22">
    <property type="entry name" value="ATP SYNTHASE SUBUNIT GAMMA, MITOCHONDRIAL"/>
    <property type="match status" value="1"/>
</dbReference>
<dbReference type="SUPFAM" id="SSF52943">
    <property type="entry name" value="ATP synthase (F1-ATPase), gamma subunit"/>
    <property type="match status" value="1"/>
</dbReference>
<keyword evidence="4" id="KW-0813">Transport</keyword>
<dbReference type="PANTHER" id="PTHR11693">
    <property type="entry name" value="ATP SYNTHASE GAMMA CHAIN"/>
    <property type="match status" value="1"/>
</dbReference>
<keyword evidence="7" id="KW-0472">Membrane</keyword>
<keyword evidence="11" id="KW-1185">Reference proteome</keyword>
<evidence type="ECO:0000256" key="7">
    <source>
        <dbReference type="ARBA" id="ARBA00023136"/>
    </source>
</evidence>
<keyword evidence="5" id="KW-0375">Hydrogen ion transport</keyword>
<keyword evidence="9" id="KW-0066">ATP synthesis</keyword>
<evidence type="ECO:0000256" key="1">
    <source>
        <dbReference type="ARBA" id="ARBA00003456"/>
    </source>
</evidence>
<evidence type="ECO:0000256" key="2">
    <source>
        <dbReference type="ARBA" id="ARBA00004170"/>
    </source>
</evidence>
<evidence type="ECO:0000256" key="9">
    <source>
        <dbReference type="ARBA" id="ARBA00023310"/>
    </source>
</evidence>
<keyword evidence="6" id="KW-0406">Ion transport</keyword>
<dbReference type="EMBL" id="FNEK01000074">
    <property type="protein sequence ID" value="SDL24256.1"/>
    <property type="molecule type" value="Genomic_DNA"/>
</dbReference>
<evidence type="ECO:0000256" key="6">
    <source>
        <dbReference type="ARBA" id="ARBA00023065"/>
    </source>
</evidence>
<keyword evidence="8" id="KW-0139">CF(1)</keyword>
<accession>A0A1G9IGT2</accession>
<dbReference type="GO" id="GO:0045259">
    <property type="term" value="C:proton-transporting ATP synthase complex"/>
    <property type="evidence" value="ECO:0007669"/>
    <property type="project" value="UniProtKB-KW"/>
</dbReference>
<comment type="function">
    <text evidence="1">Produces ATP from ADP in the presence of a proton gradient across the membrane. The gamma chain is believed to be important in regulating ATPase activity and the flow of protons through the CF(0) complex.</text>
</comment>
<evidence type="ECO:0000256" key="5">
    <source>
        <dbReference type="ARBA" id="ARBA00022781"/>
    </source>
</evidence>
<dbReference type="InterPro" id="IPR035968">
    <property type="entry name" value="ATP_synth_F1_ATPase_gsu"/>
</dbReference>
<dbReference type="AlphaFoldDB" id="A0A1G9IGT2"/>
<dbReference type="GO" id="GO:0046933">
    <property type="term" value="F:proton-transporting ATP synthase activity, rotational mechanism"/>
    <property type="evidence" value="ECO:0007669"/>
    <property type="project" value="InterPro"/>
</dbReference>
<comment type="similarity">
    <text evidence="3">Belongs to the ATPase gamma chain family.</text>
</comment>
<evidence type="ECO:0000256" key="8">
    <source>
        <dbReference type="ARBA" id="ARBA00023196"/>
    </source>
</evidence>
<sequence>MTGRLVDIETRIETVDKLASVISAMRGIAAARAQEARRHVDSIRIYAETIGEAIGHALSFLPQSDLVLAHDGTGGRRAVILIAAEQGFAGGYSERVFDVAEPLLTDPHDLFLVGERGFLVAEERDHAVHSSVAMIGQAQQATALATQLTETVFDALALGRVTQVCVVHAMPNRSQAARIVTRHLVPFDYSRFPPPASGIAPLITLPPERLLARLVEEYVFSELAEAVMLAFSAENEARMRAMIAAHENVTDTLETLVSTSWRLRQEEITEEIVELSTGAMTAG</sequence>
<evidence type="ECO:0000313" key="10">
    <source>
        <dbReference type="EMBL" id="SDL24256.1"/>
    </source>
</evidence>
<dbReference type="Pfam" id="PF00231">
    <property type="entry name" value="ATP-synt"/>
    <property type="match status" value="1"/>
</dbReference>
<protein>
    <submittedName>
        <fullName evidence="10">F-type H+-transporting ATPase subunit gamma</fullName>
    </submittedName>
</protein>
<organism evidence="10 11">
    <name type="scientific">Aliiruegeria lutimaris</name>
    <dbReference type="NCBI Taxonomy" id="571298"/>
    <lineage>
        <taxon>Bacteria</taxon>
        <taxon>Pseudomonadati</taxon>
        <taxon>Pseudomonadota</taxon>
        <taxon>Alphaproteobacteria</taxon>
        <taxon>Rhodobacterales</taxon>
        <taxon>Roseobacteraceae</taxon>
        <taxon>Aliiruegeria</taxon>
    </lineage>
</organism>
<dbReference type="Gene3D" id="3.40.1380.10">
    <property type="match status" value="1"/>
</dbReference>
<evidence type="ECO:0000256" key="4">
    <source>
        <dbReference type="ARBA" id="ARBA00022448"/>
    </source>
</evidence>
<comment type="subcellular location">
    <subcellularLocation>
        <location evidence="2">Membrane</location>
        <topology evidence="2">Peripheral membrane protein</topology>
    </subcellularLocation>
</comment>
<dbReference type="InterPro" id="IPR000131">
    <property type="entry name" value="ATP_synth_F1_gsu"/>
</dbReference>
<name>A0A1G9IGT2_9RHOB</name>
<evidence type="ECO:0000313" key="11">
    <source>
        <dbReference type="Proteomes" id="UP000199382"/>
    </source>
</evidence>
<dbReference type="OrthoDB" id="6169121at2"/>
<gene>
    <name evidence="10" type="ORF">SAMN04488026_107415</name>
</gene>
<dbReference type="STRING" id="571298.SAMN04488026_107415"/>